<dbReference type="Pfam" id="PF01436">
    <property type="entry name" value="NHL"/>
    <property type="match status" value="1"/>
</dbReference>
<evidence type="ECO:0000313" key="2">
    <source>
        <dbReference type="EMBL" id="EKC23491.1"/>
    </source>
</evidence>
<dbReference type="InterPro" id="IPR011042">
    <property type="entry name" value="6-blade_b-propeller_TolB-like"/>
</dbReference>
<sequence>MARVIADIPTEHKPLRRMVCVGENEAWIIGSNKTISRVDIHGCVKETVVTNCRLWPDDISVTNQGELIYSDCNKRTVNIIRTGQCKIEILITTPWDWIPSRMHCTRSGDTLVSMFNGQKKKIIRYHGKKKMQVIEKDEHEKPIFEDGNFVLYLSENNNGNVCASDMNAGVLVAIDMEGRVRFRYDGTPVRKRACAVTVVSQEGKLKFTYSGFPSTEKVSFKPYGITTDSQGRILIADRDNNRIHILDQDGHFLRYIDNCHLHSPQGLCVDTRDNLFVAENGPGKVKKIQYYI</sequence>
<accession>K1QPW1</accession>
<dbReference type="GO" id="GO:0000209">
    <property type="term" value="P:protein polyubiquitination"/>
    <property type="evidence" value="ECO:0007669"/>
    <property type="project" value="TreeGrafter"/>
</dbReference>
<dbReference type="InParanoid" id="K1QPW1"/>
<dbReference type="PANTHER" id="PTHR24104">
    <property type="entry name" value="E3 UBIQUITIN-PROTEIN LIGASE NHLRC1-RELATED"/>
    <property type="match status" value="1"/>
</dbReference>
<dbReference type="InterPro" id="IPR050952">
    <property type="entry name" value="TRIM-NHL_E3_ligases"/>
</dbReference>
<reference evidence="2" key="1">
    <citation type="journal article" date="2012" name="Nature">
        <title>The oyster genome reveals stress adaptation and complexity of shell formation.</title>
        <authorList>
            <person name="Zhang G."/>
            <person name="Fang X."/>
            <person name="Guo X."/>
            <person name="Li L."/>
            <person name="Luo R."/>
            <person name="Xu F."/>
            <person name="Yang P."/>
            <person name="Zhang L."/>
            <person name="Wang X."/>
            <person name="Qi H."/>
            <person name="Xiong Z."/>
            <person name="Que H."/>
            <person name="Xie Y."/>
            <person name="Holland P.W."/>
            <person name="Paps J."/>
            <person name="Zhu Y."/>
            <person name="Wu F."/>
            <person name="Chen Y."/>
            <person name="Wang J."/>
            <person name="Peng C."/>
            <person name="Meng J."/>
            <person name="Yang L."/>
            <person name="Liu J."/>
            <person name="Wen B."/>
            <person name="Zhang N."/>
            <person name="Huang Z."/>
            <person name="Zhu Q."/>
            <person name="Feng Y."/>
            <person name="Mount A."/>
            <person name="Hedgecock D."/>
            <person name="Xu Z."/>
            <person name="Liu Y."/>
            <person name="Domazet-Loso T."/>
            <person name="Du Y."/>
            <person name="Sun X."/>
            <person name="Zhang S."/>
            <person name="Liu B."/>
            <person name="Cheng P."/>
            <person name="Jiang X."/>
            <person name="Li J."/>
            <person name="Fan D."/>
            <person name="Wang W."/>
            <person name="Fu W."/>
            <person name="Wang T."/>
            <person name="Wang B."/>
            <person name="Zhang J."/>
            <person name="Peng Z."/>
            <person name="Li Y."/>
            <person name="Li N."/>
            <person name="Wang J."/>
            <person name="Chen M."/>
            <person name="He Y."/>
            <person name="Tan F."/>
            <person name="Song X."/>
            <person name="Zheng Q."/>
            <person name="Huang R."/>
            <person name="Yang H."/>
            <person name="Du X."/>
            <person name="Chen L."/>
            <person name="Yang M."/>
            <person name="Gaffney P.M."/>
            <person name="Wang S."/>
            <person name="Luo L."/>
            <person name="She Z."/>
            <person name="Ming Y."/>
            <person name="Huang W."/>
            <person name="Zhang S."/>
            <person name="Huang B."/>
            <person name="Zhang Y."/>
            <person name="Qu T."/>
            <person name="Ni P."/>
            <person name="Miao G."/>
            <person name="Wang J."/>
            <person name="Wang Q."/>
            <person name="Steinberg C.E."/>
            <person name="Wang H."/>
            <person name="Li N."/>
            <person name="Qian L."/>
            <person name="Zhang G."/>
            <person name="Li Y."/>
            <person name="Yang H."/>
            <person name="Liu X."/>
            <person name="Wang J."/>
            <person name="Yin Y."/>
            <person name="Wang J."/>
        </authorList>
    </citation>
    <scope>NUCLEOTIDE SEQUENCE [LARGE SCALE GENOMIC DNA]</scope>
    <source>
        <strain evidence="2">05x7-T-G4-1.051#20</strain>
    </source>
</reference>
<evidence type="ECO:0000256" key="1">
    <source>
        <dbReference type="ARBA" id="ARBA00022737"/>
    </source>
</evidence>
<dbReference type="GO" id="GO:0043161">
    <property type="term" value="P:proteasome-mediated ubiquitin-dependent protein catabolic process"/>
    <property type="evidence" value="ECO:0007669"/>
    <property type="project" value="TreeGrafter"/>
</dbReference>
<proteinExistence type="predicted"/>
<dbReference type="PANTHER" id="PTHR24104:SF25">
    <property type="entry name" value="PROTEIN LIN-41"/>
    <property type="match status" value="1"/>
</dbReference>
<dbReference type="InterPro" id="IPR001258">
    <property type="entry name" value="NHL_repeat"/>
</dbReference>
<dbReference type="GO" id="GO:0008270">
    <property type="term" value="F:zinc ion binding"/>
    <property type="evidence" value="ECO:0007669"/>
    <property type="project" value="UniProtKB-KW"/>
</dbReference>
<dbReference type="GO" id="GO:0061630">
    <property type="term" value="F:ubiquitin protein ligase activity"/>
    <property type="evidence" value="ECO:0007669"/>
    <property type="project" value="TreeGrafter"/>
</dbReference>
<dbReference type="PROSITE" id="PS51125">
    <property type="entry name" value="NHL"/>
    <property type="match status" value="1"/>
</dbReference>
<organism evidence="2">
    <name type="scientific">Magallana gigas</name>
    <name type="common">Pacific oyster</name>
    <name type="synonym">Crassostrea gigas</name>
    <dbReference type="NCBI Taxonomy" id="29159"/>
    <lineage>
        <taxon>Eukaryota</taxon>
        <taxon>Metazoa</taxon>
        <taxon>Spiralia</taxon>
        <taxon>Lophotrochozoa</taxon>
        <taxon>Mollusca</taxon>
        <taxon>Bivalvia</taxon>
        <taxon>Autobranchia</taxon>
        <taxon>Pteriomorphia</taxon>
        <taxon>Ostreida</taxon>
        <taxon>Ostreoidea</taxon>
        <taxon>Ostreidae</taxon>
        <taxon>Magallana</taxon>
    </lineage>
</organism>
<dbReference type="SUPFAM" id="SSF101898">
    <property type="entry name" value="NHL repeat"/>
    <property type="match status" value="1"/>
</dbReference>
<gene>
    <name evidence="2" type="ORF">CGI_10010496</name>
</gene>
<name>K1QPW1_MAGGI</name>
<protein>
    <submittedName>
        <fullName evidence="2">Tripartite motif-containing protein 2</fullName>
    </submittedName>
</protein>
<dbReference type="HOGENOM" id="CLU_007742_4_0_1"/>
<keyword evidence="1" id="KW-0677">Repeat</keyword>
<dbReference type="EMBL" id="JH816362">
    <property type="protein sequence ID" value="EKC23491.1"/>
    <property type="molecule type" value="Genomic_DNA"/>
</dbReference>
<dbReference type="Gene3D" id="2.120.10.30">
    <property type="entry name" value="TolB, C-terminal domain"/>
    <property type="match status" value="1"/>
</dbReference>
<dbReference type="AlphaFoldDB" id="K1QPW1"/>